<keyword evidence="2" id="KW-1185">Reference proteome</keyword>
<dbReference type="AlphaFoldDB" id="A0A8H5D8V1"/>
<protein>
    <submittedName>
        <fullName evidence="1">Uncharacterized protein</fullName>
    </submittedName>
</protein>
<comment type="caution">
    <text evidence="1">The sequence shown here is derived from an EMBL/GenBank/DDBJ whole genome shotgun (WGS) entry which is preliminary data.</text>
</comment>
<proteinExistence type="predicted"/>
<name>A0A8H5D8V1_9AGAR</name>
<reference evidence="1 2" key="1">
    <citation type="journal article" date="2020" name="ISME J.">
        <title>Uncovering the hidden diversity of litter-decomposition mechanisms in mushroom-forming fungi.</title>
        <authorList>
            <person name="Floudas D."/>
            <person name="Bentzer J."/>
            <person name="Ahren D."/>
            <person name="Johansson T."/>
            <person name="Persson P."/>
            <person name="Tunlid A."/>
        </authorList>
    </citation>
    <scope>NUCLEOTIDE SEQUENCE [LARGE SCALE GENOMIC DNA]</scope>
    <source>
        <strain evidence="1 2">CBS 146.42</strain>
    </source>
</reference>
<evidence type="ECO:0000313" key="1">
    <source>
        <dbReference type="EMBL" id="KAF5354796.1"/>
    </source>
</evidence>
<organism evidence="1 2">
    <name type="scientific">Leucocoprinus leucothites</name>
    <dbReference type="NCBI Taxonomy" id="201217"/>
    <lineage>
        <taxon>Eukaryota</taxon>
        <taxon>Fungi</taxon>
        <taxon>Dikarya</taxon>
        <taxon>Basidiomycota</taxon>
        <taxon>Agaricomycotina</taxon>
        <taxon>Agaricomycetes</taxon>
        <taxon>Agaricomycetidae</taxon>
        <taxon>Agaricales</taxon>
        <taxon>Agaricineae</taxon>
        <taxon>Agaricaceae</taxon>
        <taxon>Leucocoprinus</taxon>
    </lineage>
</organism>
<sequence>MTKAPGPENENAKNIYILCVELDRHYHLPCSVLANTNKSSHRTMSTIPQTAKPGNLWFTSDLKAFNITVETQSARAFFSQDLPDTCQNVDPEFLNINITAGREDVNNNTYALLKYLELASHLNLGQKSAIHGFTQALLCMLGFEERSFIQRSHFDIPLHICGDLGQRAPTNICLLHRSSTYLLIVRGVSIEYNGEDLEASIIAAAIAAFQMNNFSRSQLGIERKDEMSIPCIVMVGTRPMFYVIPVTQQLSQAVETGEYPRDRTVVSKCVVIGQRRSMAEGMENIDLRVEAVKHFLFFRSLAKELWSEFLV</sequence>
<dbReference type="OrthoDB" id="3253976at2759"/>
<accession>A0A8H5D8V1</accession>
<gene>
    <name evidence="1" type="ORF">D9756_005548</name>
</gene>
<dbReference type="EMBL" id="JAACJO010000008">
    <property type="protein sequence ID" value="KAF5354796.1"/>
    <property type="molecule type" value="Genomic_DNA"/>
</dbReference>
<evidence type="ECO:0000313" key="2">
    <source>
        <dbReference type="Proteomes" id="UP000559027"/>
    </source>
</evidence>
<dbReference type="Proteomes" id="UP000559027">
    <property type="component" value="Unassembled WGS sequence"/>
</dbReference>